<accession>A0A816CG58</accession>
<evidence type="ECO:0000256" key="4">
    <source>
        <dbReference type="ARBA" id="ARBA00022833"/>
    </source>
</evidence>
<dbReference type="EMBL" id="CAJNOR010007681">
    <property type="protein sequence ID" value="CAF1621533.1"/>
    <property type="molecule type" value="Genomic_DNA"/>
</dbReference>
<dbReference type="Pfam" id="PF05699">
    <property type="entry name" value="Dimer_Tnp_hAT"/>
    <property type="match status" value="1"/>
</dbReference>
<evidence type="ECO:0000313" key="13">
    <source>
        <dbReference type="Proteomes" id="UP000663828"/>
    </source>
</evidence>
<dbReference type="PANTHER" id="PTHR46481:SF10">
    <property type="entry name" value="ZINC FINGER BED DOMAIN-CONTAINING PROTEIN 39"/>
    <property type="match status" value="1"/>
</dbReference>
<reference evidence="12" key="1">
    <citation type="submission" date="2021-02" db="EMBL/GenBank/DDBJ databases">
        <authorList>
            <person name="Nowell W R."/>
        </authorList>
    </citation>
    <scope>NUCLEOTIDE SEQUENCE</scope>
</reference>
<evidence type="ECO:0000313" key="12">
    <source>
        <dbReference type="EMBL" id="CAF1621533.1"/>
    </source>
</evidence>
<dbReference type="AlphaFoldDB" id="A0A816CG58"/>
<feature type="region of interest" description="Disordered" evidence="10">
    <location>
        <begin position="1"/>
        <end position="39"/>
    </location>
</feature>
<keyword evidence="6" id="KW-0238">DNA-binding</keyword>
<name>A0A816CG58_ADIRI</name>
<comment type="caution">
    <text evidence="12">The sequence shown here is derived from an EMBL/GenBank/DDBJ whole genome shotgun (WGS) entry which is preliminary data.</text>
</comment>
<protein>
    <recommendedName>
        <fullName evidence="11">BED-type domain-containing protein</fullName>
    </recommendedName>
</protein>
<dbReference type="SUPFAM" id="SSF53098">
    <property type="entry name" value="Ribonuclease H-like"/>
    <property type="match status" value="1"/>
</dbReference>
<keyword evidence="4" id="KW-0862">Zinc</keyword>
<keyword evidence="2" id="KW-0479">Metal-binding</keyword>
<feature type="region of interest" description="Disordered" evidence="10">
    <location>
        <begin position="429"/>
        <end position="489"/>
    </location>
</feature>
<feature type="region of interest" description="Disordered" evidence="10">
    <location>
        <begin position="94"/>
        <end position="190"/>
    </location>
</feature>
<dbReference type="GO" id="GO:0008270">
    <property type="term" value="F:zinc ion binding"/>
    <property type="evidence" value="ECO:0007669"/>
    <property type="project" value="UniProtKB-KW"/>
</dbReference>
<dbReference type="InterPro" id="IPR003656">
    <property type="entry name" value="Znf_BED"/>
</dbReference>
<keyword evidence="7" id="KW-0804">Transcription</keyword>
<keyword evidence="13" id="KW-1185">Reference proteome</keyword>
<evidence type="ECO:0000256" key="7">
    <source>
        <dbReference type="ARBA" id="ARBA00023163"/>
    </source>
</evidence>
<evidence type="ECO:0000256" key="3">
    <source>
        <dbReference type="ARBA" id="ARBA00022771"/>
    </source>
</evidence>
<dbReference type="InterPro" id="IPR012337">
    <property type="entry name" value="RNaseH-like_sf"/>
</dbReference>
<dbReference type="SMART" id="SM00614">
    <property type="entry name" value="ZnF_BED"/>
    <property type="match status" value="1"/>
</dbReference>
<dbReference type="PROSITE" id="PS50808">
    <property type="entry name" value="ZF_BED"/>
    <property type="match status" value="1"/>
</dbReference>
<evidence type="ECO:0000256" key="5">
    <source>
        <dbReference type="ARBA" id="ARBA00023015"/>
    </source>
</evidence>
<dbReference type="PANTHER" id="PTHR46481">
    <property type="entry name" value="ZINC FINGER BED DOMAIN-CONTAINING PROTEIN 4"/>
    <property type="match status" value="1"/>
</dbReference>
<proteinExistence type="predicted"/>
<dbReference type="GO" id="GO:0046983">
    <property type="term" value="F:protein dimerization activity"/>
    <property type="evidence" value="ECO:0007669"/>
    <property type="project" value="InterPro"/>
</dbReference>
<gene>
    <name evidence="12" type="ORF">XAT740_LOCUS50312</name>
</gene>
<evidence type="ECO:0000256" key="6">
    <source>
        <dbReference type="ARBA" id="ARBA00023125"/>
    </source>
</evidence>
<organism evidence="12 13">
    <name type="scientific">Adineta ricciae</name>
    <name type="common">Rotifer</name>
    <dbReference type="NCBI Taxonomy" id="249248"/>
    <lineage>
        <taxon>Eukaryota</taxon>
        <taxon>Metazoa</taxon>
        <taxon>Spiralia</taxon>
        <taxon>Gnathifera</taxon>
        <taxon>Rotifera</taxon>
        <taxon>Eurotatoria</taxon>
        <taxon>Bdelloidea</taxon>
        <taxon>Adinetida</taxon>
        <taxon>Adinetidae</taxon>
        <taxon>Adineta</taxon>
    </lineage>
</organism>
<feature type="compositionally biased region" description="Polar residues" evidence="10">
    <location>
        <begin position="1"/>
        <end position="12"/>
    </location>
</feature>
<feature type="compositionally biased region" description="Low complexity" evidence="10">
    <location>
        <begin position="99"/>
        <end position="151"/>
    </location>
</feature>
<comment type="subcellular location">
    <subcellularLocation>
        <location evidence="1">Nucleus</location>
    </subcellularLocation>
</comment>
<keyword evidence="5" id="KW-0805">Transcription regulation</keyword>
<dbReference type="GO" id="GO:0003677">
    <property type="term" value="F:DNA binding"/>
    <property type="evidence" value="ECO:0007669"/>
    <property type="project" value="UniProtKB-KW"/>
</dbReference>
<keyword evidence="8" id="KW-0539">Nucleus</keyword>
<evidence type="ECO:0000256" key="8">
    <source>
        <dbReference type="ARBA" id="ARBA00023242"/>
    </source>
</evidence>
<keyword evidence="3 9" id="KW-0863">Zinc-finger</keyword>
<feature type="compositionally biased region" description="Basic and acidic residues" evidence="10">
    <location>
        <begin position="438"/>
        <end position="451"/>
    </location>
</feature>
<evidence type="ECO:0000256" key="2">
    <source>
        <dbReference type="ARBA" id="ARBA00022723"/>
    </source>
</evidence>
<evidence type="ECO:0000256" key="1">
    <source>
        <dbReference type="ARBA" id="ARBA00004123"/>
    </source>
</evidence>
<evidence type="ECO:0000259" key="11">
    <source>
        <dbReference type="PROSITE" id="PS50808"/>
    </source>
</evidence>
<dbReference type="Proteomes" id="UP000663828">
    <property type="component" value="Unassembled WGS sequence"/>
</dbReference>
<sequence>MPMPSTKTNSKFNRAKRLKHDTSLIYPNENADATGQIIVEYTDTPSSTINQSSSHTTDASIQNLTAGELPTFSSPPPNNSSRVSSTVIYSLTQSTNPLSSSSIDRSTSSPNSRSSPARTASHPLSQSTNPLSSSSSSIDRSTSSPNNRSSSLVNASSHSDAVELAKNTDDDEASDISSRKKSPVWQYASQDEKNETATCGICGTIIKTTNWSTTGVRKHLTQVHKLTTVAPSAVQKKATVSSDLRKELHELIIKAIIEDSRSFNDFRRPGMLKVLRKAIPGYVPPHRTTVARRLKSLYTDYKQRVQQQMLELSKISITCDFWSDRSSKSFLCITGHYVTYEFDYESLVLSFETFYDRHYGVRIANVIREKLFHLNLYNKLLCITTDGAANMRTMCENLSDINYNWIWCVAHRYHLVIVNALGFWGDKKKKKKKKKKENHNTNKENHNHDNDSNNENADNNTEEKHYNDDIDDASGINGCNDNDSNPRFWDDATEDRANVLQYFLPTNDPKENEIVNFNDFDDDLISIEEVIFGAVNQQLNPQQKSNDQQINSNGGDGIIDTNDIQDTIDDETFIDYMINNNLIRDDWDMEFDISDRETINDLNKQAVYVVVSKCRSLITLLKQSTILNGYFDQLRREFNIKRGLPVDCITRWNSTFFLIDSFIIAKKLIVKFFGDKNTFDVRRELIARLIAIELHHDDWLLLNDIHTVLKPFYLATRLMSKRSYPTAGLCYYTIKLIFNYLVKDESTVSTLKKTLKLMLLSKFECYFFSDDNQLKLLKKYSFFDPLGFSVLGENDIRIIEQEIKQVIRNESIHLNDPFSTSSSESIPSTLQPIVTANASQTSASYHKQSLSTIDQFLLACGESPISNLQKSETRKLTIDDELCVYKEVVSSFFREHKTQAFALEFWKKNYSNFPILAQLARAYLSTPGTSIPSESAFSISAYVARKERARLSPESLSYTMFLKDKLASEY</sequence>
<dbReference type="Pfam" id="PF02892">
    <property type="entry name" value="zf-BED"/>
    <property type="match status" value="1"/>
</dbReference>
<dbReference type="InterPro" id="IPR008906">
    <property type="entry name" value="HATC_C_dom"/>
</dbReference>
<dbReference type="GO" id="GO:0005634">
    <property type="term" value="C:nucleus"/>
    <property type="evidence" value="ECO:0007669"/>
    <property type="project" value="UniProtKB-SubCell"/>
</dbReference>
<feature type="domain" description="BED-type" evidence="11">
    <location>
        <begin position="179"/>
        <end position="225"/>
    </location>
</feature>
<evidence type="ECO:0000256" key="10">
    <source>
        <dbReference type="SAM" id="MobiDB-lite"/>
    </source>
</evidence>
<dbReference type="InterPro" id="IPR052035">
    <property type="entry name" value="ZnF_BED_domain_contain"/>
</dbReference>
<evidence type="ECO:0000256" key="9">
    <source>
        <dbReference type="PROSITE-ProRule" id="PRU00027"/>
    </source>
</evidence>